<evidence type="ECO:0000313" key="2">
    <source>
        <dbReference type="EMBL" id="TDL16403.1"/>
    </source>
</evidence>
<evidence type="ECO:0000256" key="1">
    <source>
        <dbReference type="SAM" id="MobiDB-lite"/>
    </source>
</evidence>
<reference evidence="2 3" key="1">
    <citation type="submission" date="2018-06" db="EMBL/GenBank/DDBJ databases">
        <title>A transcriptomic atlas of mushroom development highlights an independent origin of complex multicellularity.</title>
        <authorList>
            <consortium name="DOE Joint Genome Institute"/>
            <person name="Krizsan K."/>
            <person name="Almasi E."/>
            <person name="Merenyi Z."/>
            <person name="Sahu N."/>
            <person name="Viragh M."/>
            <person name="Koszo T."/>
            <person name="Mondo S."/>
            <person name="Kiss B."/>
            <person name="Balint B."/>
            <person name="Kues U."/>
            <person name="Barry K."/>
            <person name="Hegedus J.C."/>
            <person name="Henrissat B."/>
            <person name="Johnson J."/>
            <person name="Lipzen A."/>
            <person name="Ohm R."/>
            <person name="Nagy I."/>
            <person name="Pangilinan J."/>
            <person name="Yan J."/>
            <person name="Xiong Y."/>
            <person name="Grigoriev I.V."/>
            <person name="Hibbett D.S."/>
            <person name="Nagy L.G."/>
        </authorList>
    </citation>
    <scope>NUCLEOTIDE SEQUENCE [LARGE SCALE GENOMIC DNA]</scope>
    <source>
        <strain evidence="2 3">SZMC22713</strain>
    </source>
</reference>
<dbReference type="Proteomes" id="UP000294933">
    <property type="component" value="Unassembled WGS sequence"/>
</dbReference>
<organism evidence="2 3">
    <name type="scientific">Rickenella mellea</name>
    <dbReference type="NCBI Taxonomy" id="50990"/>
    <lineage>
        <taxon>Eukaryota</taxon>
        <taxon>Fungi</taxon>
        <taxon>Dikarya</taxon>
        <taxon>Basidiomycota</taxon>
        <taxon>Agaricomycotina</taxon>
        <taxon>Agaricomycetes</taxon>
        <taxon>Hymenochaetales</taxon>
        <taxon>Rickenellaceae</taxon>
        <taxon>Rickenella</taxon>
    </lineage>
</organism>
<accession>A0A4Y7PLU6</accession>
<gene>
    <name evidence="2" type="ORF">BD410DRAFT_808152</name>
</gene>
<keyword evidence="3" id="KW-1185">Reference proteome</keyword>
<dbReference type="VEuPathDB" id="FungiDB:BD410DRAFT_808152"/>
<protein>
    <submittedName>
        <fullName evidence="2">Uncharacterized protein</fullName>
    </submittedName>
</protein>
<sequence length="292" mass="31738">MYGLTNISKPPLDVKEALCMVRRTTDAWRRDIIDDDVGTRDDWFSFRSLWTNGGDRTNCGRAASIVDAVQDSYTNPVPNPISTPTIYMTSASREGRLDTSMSIGEDEDGEGRASPAQQLHPFDTLSTPAQSIRRISTVNDAGWSGAAPSFLKRVPPASHRESAKTFVVPQSHAVQMTTGGLAGLLGMRWKSSEAAAGILVGGCELNMVAPSMFTTNTTIGRMVQGESPRSAIPTLEMMVGYHLVSVQRCILDLPRSFYVYHNLWNTTAATAPPSTDIVAVAAKFTTRNTHLL</sequence>
<dbReference type="EMBL" id="ML170244">
    <property type="protein sequence ID" value="TDL16403.1"/>
    <property type="molecule type" value="Genomic_DNA"/>
</dbReference>
<proteinExistence type="predicted"/>
<name>A0A4Y7PLU6_9AGAM</name>
<dbReference type="AlphaFoldDB" id="A0A4Y7PLU6"/>
<evidence type="ECO:0000313" key="3">
    <source>
        <dbReference type="Proteomes" id="UP000294933"/>
    </source>
</evidence>
<feature type="region of interest" description="Disordered" evidence="1">
    <location>
        <begin position="100"/>
        <end position="126"/>
    </location>
</feature>